<dbReference type="EMBL" id="SNRY01000008">
    <property type="protein sequence ID" value="KAA6351890.1"/>
    <property type="molecule type" value="Genomic_DNA"/>
</dbReference>
<name>A0A5J4T360_9ZZZZ</name>
<protein>
    <submittedName>
        <fullName evidence="1">Uncharacterized protein</fullName>
    </submittedName>
</protein>
<comment type="caution">
    <text evidence="1">The sequence shown here is derived from an EMBL/GenBank/DDBJ whole genome shotgun (WGS) entry which is preliminary data.</text>
</comment>
<organism evidence="1">
    <name type="scientific">termite gut metagenome</name>
    <dbReference type="NCBI Taxonomy" id="433724"/>
    <lineage>
        <taxon>unclassified sequences</taxon>
        <taxon>metagenomes</taxon>
        <taxon>organismal metagenomes</taxon>
    </lineage>
</organism>
<gene>
    <name evidence="1" type="ORF">EZS27_000839</name>
</gene>
<dbReference type="SUPFAM" id="SSF48230">
    <property type="entry name" value="Chondroitin AC/alginate lyase"/>
    <property type="match status" value="1"/>
</dbReference>
<dbReference type="AlphaFoldDB" id="A0A5J4T360"/>
<dbReference type="InterPro" id="IPR008929">
    <property type="entry name" value="Chondroitin_lyas"/>
</dbReference>
<proteinExistence type="predicted"/>
<sequence length="150" mass="17653">MRNVFLGGNWHIWEGAQLSHRSLPDNQKQVIDLISGDLSSLLSWVYYFLHTEFDKVNPIISERLHQELQERILDPFTNDHTFWWMAFDYRPGNLVNNWNPWCNFNVLQCFFLLENDPDKLAAAVYDSMILVDKFINYTHSDGVCEKGPSK</sequence>
<accession>A0A5J4T360</accession>
<reference evidence="1" key="1">
    <citation type="submission" date="2019-03" db="EMBL/GenBank/DDBJ databases">
        <title>Single cell metagenomics reveals metabolic interactions within the superorganism composed of flagellate Streblomastix strix and complex community of Bacteroidetes bacteria on its surface.</title>
        <authorList>
            <person name="Treitli S.C."/>
            <person name="Kolisko M."/>
            <person name="Husnik F."/>
            <person name="Keeling P."/>
            <person name="Hampl V."/>
        </authorList>
    </citation>
    <scope>NUCLEOTIDE SEQUENCE</scope>
    <source>
        <strain evidence="1">STM</strain>
    </source>
</reference>
<dbReference type="Gene3D" id="1.50.10.100">
    <property type="entry name" value="Chondroitin AC/alginate lyase"/>
    <property type="match status" value="1"/>
</dbReference>
<evidence type="ECO:0000313" key="1">
    <source>
        <dbReference type="EMBL" id="KAA6351890.1"/>
    </source>
</evidence>